<dbReference type="Gene3D" id="2.60.40.10">
    <property type="entry name" value="Immunoglobulins"/>
    <property type="match status" value="2"/>
</dbReference>
<dbReference type="InterPro" id="IPR018392">
    <property type="entry name" value="LysM"/>
</dbReference>
<evidence type="ECO:0000256" key="1">
    <source>
        <dbReference type="SAM" id="Phobius"/>
    </source>
</evidence>
<dbReference type="InterPro" id="IPR036779">
    <property type="entry name" value="LysM_dom_sf"/>
</dbReference>
<comment type="caution">
    <text evidence="3">The sequence shown here is derived from an EMBL/GenBank/DDBJ whole genome shotgun (WGS) entry which is preliminary data.</text>
</comment>
<name>A0ABS9DQX9_9PROT</name>
<dbReference type="InterPro" id="IPR041498">
    <property type="entry name" value="Big_6"/>
</dbReference>
<keyword evidence="1" id="KW-1133">Transmembrane helix</keyword>
<organism evidence="3 4">
    <name type="scientific">Acidiphilium iwatense</name>
    <dbReference type="NCBI Taxonomy" id="768198"/>
    <lineage>
        <taxon>Bacteria</taxon>
        <taxon>Pseudomonadati</taxon>
        <taxon>Pseudomonadota</taxon>
        <taxon>Alphaproteobacteria</taxon>
        <taxon>Acetobacterales</taxon>
        <taxon>Acidocellaceae</taxon>
        <taxon>Acidiphilium</taxon>
    </lineage>
</organism>
<dbReference type="RefSeq" id="WP_235702312.1">
    <property type="nucleotide sequence ID" value="NZ_JAKGBZ010000001.1"/>
</dbReference>
<dbReference type="EMBL" id="JAKGBZ010000001">
    <property type="protein sequence ID" value="MCF3945069.1"/>
    <property type="molecule type" value="Genomic_DNA"/>
</dbReference>
<dbReference type="PANTHER" id="PTHR34700:SF4">
    <property type="entry name" value="PHAGE-LIKE ELEMENT PBSX PROTEIN XKDP"/>
    <property type="match status" value="1"/>
</dbReference>
<dbReference type="Proteomes" id="UP001521209">
    <property type="component" value="Unassembled WGS sequence"/>
</dbReference>
<dbReference type="PROSITE" id="PS51782">
    <property type="entry name" value="LYSM"/>
    <property type="match status" value="1"/>
</dbReference>
<feature type="transmembrane region" description="Helical" evidence="1">
    <location>
        <begin position="22"/>
        <end position="42"/>
    </location>
</feature>
<dbReference type="CDD" id="cd00118">
    <property type="entry name" value="LysM"/>
    <property type="match status" value="1"/>
</dbReference>
<keyword evidence="1" id="KW-0812">Transmembrane</keyword>
<reference evidence="3 4" key="1">
    <citation type="submission" date="2022-01" db="EMBL/GenBank/DDBJ databases">
        <authorList>
            <person name="Won M."/>
            <person name="Kim S.-J."/>
            <person name="Kwon S.-W."/>
        </authorList>
    </citation>
    <scope>NUCLEOTIDE SEQUENCE [LARGE SCALE GENOMIC DNA]</scope>
    <source>
        <strain evidence="3 4">KCTC 23505</strain>
    </source>
</reference>
<evidence type="ECO:0000313" key="3">
    <source>
        <dbReference type="EMBL" id="MCF3945069.1"/>
    </source>
</evidence>
<dbReference type="Gene3D" id="3.10.350.10">
    <property type="entry name" value="LysM domain"/>
    <property type="match status" value="1"/>
</dbReference>
<sequence length="330" mass="33632">MSQNAQQAGPDKIDRRPAIPDWAAPAAIATLGVLALLGLVFLSGKSHFEPTKAAPKIAQATVQKQAAPNGPTFDTVRVDAGGNAVIAGRAAPGATVTITANGKPIGTVKADSSGSFAFVTSKPLAPGGQQIAISEALGNGQTLASARSVTVSVPNAPNEGALAVLSGIGKTPSEVLTGQGPKPGSLGLGSVDYDATGNAVIAGTAKPGAHVSLFLGHTKLGTAIAGANGRWQMRTDHMQAKPGTFRLETTGSNGAVTATMQTAFAPHRVASLAPGHVVIKRGQCLWLIARAVYGKGTEYSLIYRANEASIRDPNLIYPGQRFVLPQPAQN</sequence>
<dbReference type="Pfam" id="PF01476">
    <property type="entry name" value="LysM"/>
    <property type="match status" value="1"/>
</dbReference>
<dbReference type="InterPro" id="IPR052196">
    <property type="entry name" value="Bact_Kbp"/>
</dbReference>
<proteinExistence type="predicted"/>
<protein>
    <submittedName>
        <fullName evidence="3">Ig-like domain-containing protein</fullName>
    </submittedName>
</protein>
<accession>A0ABS9DQX9</accession>
<gene>
    <name evidence="3" type="ORF">L2A60_00005</name>
</gene>
<dbReference type="Pfam" id="PF17936">
    <property type="entry name" value="Big_6"/>
    <property type="match status" value="1"/>
</dbReference>
<dbReference type="PANTHER" id="PTHR34700">
    <property type="entry name" value="POTASSIUM BINDING PROTEIN KBP"/>
    <property type="match status" value="1"/>
</dbReference>
<keyword evidence="4" id="KW-1185">Reference proteome</keyword>
<feature type="domain" description="LysM" evidence="2">
    <location>
        <begin position="275"/>
        <end position="324"/>
    </location>
</feature>
<evidence type="ECO:0000259" key="2">
    <source>
        <dbReference type="PROSITE" id="PS51782"/>
    </source>
</evidence>
<keyword evidence="1" id="KW-0472">Membrane</keyword>
<evidence type="ECO:0000313" key="4">
    <source>
        <dbReference type="Proteomes" id="UP001521209"/>
    </source>
</evidence>
<dbReference type="InterPro" id="IPR013783">
    <property type="entry name" value="Ig-like_fold"/>
</dbReference>